<evidence type="ECO:0000313" key="1">
    <source>
        <dbReference type="EMBL" id="KAJ2775912.1"/>
    </source>
</evidence>
<evidence type="ECO:0000313" key="2">
    <source>
        <dbReference type="Proteomes" id="UP001140234"/>
    </source>
</evidence>
<accession>A0ACC1K989</accession>
<sequence length="387" mass="40681">MASHTRVPPLAIHGRAPRTLCVAGEAQMDPAMCSYAAPADHAGRKWTTGPSGDARLGDLPNEAEINSMGVAELRQTMLGLVRLHKAACSQLPTSVASAAAAQDAIHAGLPPSPNPSSSYASATSLAALGGVCHAEAARSHHHYGPAAPGQQATRLGMLLNATTITDRADCCEHSLSQTEQLPSPPDDAAWGPGSRRLPALPPISRMAQSAPNESPFKTEAGGPSSLDAYRISGAPVRYAPTSPHAQPFQPPLSTTRSQPGYAQHPSPPRSQESSPTGVVPAPAPVPPQHMAAAHMASQGSAPIPLARNASKPKFNYAFLDTKRPRGPSSRWTASEDELLKRAVAQFGEDRQWVKVAQQVPGRTNLQCRQRWLCNIKAQVAKSAAASK</sequence>
<dbReference type="Proteomes" id="UP001140234">
    <property type="component" value="Unassembled WGS sequence"/>
</dbReference>
<dbReference type="EMBL" id="JANBUJ010000001">
    <property type="protein sequence ID" value="KAJ2775912.1"/>
    <property type="molecule type" value="Genomic_DNA"/>
</dbReference>
<proteinExistence type="predicted"/>
<gene>
    <name evidence="1" type="primary">BAS1</name>
    <name evidence="1" type="ORF">IWQ57_000069</name>
</gene>
<keyword evidence="2" id="KW-1185">Reference proteome</keyword>
<name>A0ACC1K989_9FUNG</name>
<organism evidence="1 2">
    <name type="scientific">Coemansia nantahalensis</name>
    <dbReference type="NCBI Taxonomy" id="2789366"/>
    <lineage>
        <taxon>Eukaryota</taxon>
        <taxon>Fungi</taxon>
        <taxon>Fungi incertae sedis</taxon>
        <taxon>Zoopagomycota</taxon>
        <taxon>Kickxellomycotina</taxon>
        <taxon>Kickxellomycetes</taxon>
        <taxon>Kickxellales</taxon>
        <taxon>Kickxellaceae</taxon>
        <taxon>Coemansia</taxon>
    </lineage>
</organism>
<reference evidence="1" key="1">
    <citation type="submission" date="2022-07" db="EMBL/GenBank/DDBJ databases">
        <title>Phylogenomic reconstructions and comparative analyses of Kickxellomycotina fungi.</title>
        <authorList>
            <person name="Reynolds N.K."/>
            <person name="Stajich J.E."/>
            <person name="Barry K."/>
            <person name="Grigoriev I.V."/>
            <person name="Crous P."/>
            <person name="Smith M.E."/>
        </authorList>
    </citation>
    <scope>NUCLEOTIDE SEQUENCE</scope>
    <source>
        <strain evidence="1">CBS 109366</strain>
    </source>
</reference>
<protein>
    <submittedName>
        <fullName evidence="1">Myb-like DNA-binding protein bas1</fullName>
    </submittedName>
</protein>
<comment type="caution">
    <text evidence="1">The sequence shown here is derived from an EMBL/GenBank/DDBJ whole genome shotgun (WGS) entry which is preliminary data.</text>
</comment>